<dbReference type="InterPro" id="IPR001611">
    <property type="entry name" value="Leu-rich_rpt"/>
</dbReference>
<dbReference type="SUPFAM" id="SSF52047">
    <property type="entry name" value="RNI-like"/>
    <property type="match status" value="1"/>
</dbReference>
<evidence type="ECO:0000313" key="5">
    <source>
        <dbReference type="EMBL" id="CAF3804559.1"/>
    </source>
</evidence>
<dbReference type="EMBL" id="CAJOAX010002557">
    <property type="protein sequence ID" value="CAF3804559.1"/>
    <property type="molecule type" value="Genomic_DNA"/>
</dbReference>
<name>A0A819CAG7_9BILA</name>
<evidence type="ECO:0000256" key="3">
    <source>
        <dbReference type="ARBA" id="ARBA00038315"/>
    </source>
</evidence>
<protein>
    <submittedName>
        <fullName evidence="5">Uncharacterized protein</fullName>
    </submittedName>
</protein>
<organism evidence="5 6">
    <name type="scientific">Rotaria sordida</name>
    <dbReference type="NCBI Taxonomy" id="392033"/>
    <lineage>
        <taxon>Eukaryota</taxon>
        <taxon>Metazoa</taxon>
        <taxon>Spiralia</taxon>
        <taxon>Gnathifera</taxon>
        <taxon>Rotifera</taxon>
        <taxon>Eurotatoria</taxon>
        <taxon>Bdelloidea</taxon>
        <taxon>Philodinida</taxon>
        <taxon>Philodinidae</taxon>
        <taxon>Rotaria</taxon>
    </lineage>
</organism>
<keyword evidence="4" id="KW-0472">Membrane</keyword>
<evidence type="ECO:0000256" key="2">
    <source>
        <dbReference type="ARBA" id="ARBA00022737"/>
    </source>
</evidence>
<dbReference type="InterPro" id="IPR051279">
    <property type="entry name" value="PP1-Reg/Actin-Interact_Protein"/>
</dbReference>
<dbReference type="SMART" id="SM00368">
    <property type="entry name" value="LRR_RI"/>
    <property type="match status" value="2"/>
</dbReference>
<dbReference type="PANTHER" id="PTHR24112">
    <property type="entry name" value="LEUCINE-RICH REPEAT, ISOFORM F-RELATED"/>
    <property type="match status" value="1"/>
</dbReference>
<dbReference type="Pfam" id="PF13516">
    <property type="entry name" value="LRR_6"/>
    <property type="match status" value="2"/>
</dbReference>
<feature type="transmembrane region" description="Helical" evidence="4">
    <location>
        <begin position="160"/>
        <end position="180"/>
    </location>
</feature>
<comment type="similarity">
    <text evidence="3">Belongs to the PPP1R37 family.</text>
</comment>
<dbReference type="InterPro" id="IPR032675">
    <property type="entry name" value="LRR_dom_sf"/>
</dbReference>
<keyword evidence="2" id="KW-0677">Repeat</keyword>
<evidence type="ECO:0000256" key="1">
    <source>
        <dbReference type="ARBA" id="ARBA00022614"/>
    </source>
</evidence>
<evidence type="ECO:0000256" key="4">
    <source>
        <dbReference type="SAM" id="Phobius"/>
    </source>
</evidence>
<reference evidence="5" key="1">
    <citation type="submission" date="2021-02" db="EMBL/GenBank/DDBJ databases">
        <authorList>
            <person name="Nowell W R."/>
        </authorList>
    </citation>
    <scope>NUCLEOTIDE SEQUENCE</scope>
</reference>
<dbReference type="Gene3D" id="3.80.10.10">
    <property type="entry name" value="Ribonuclease Inhibitor"/>
    <property type="match status" value="1"/>
</dbReference>
<dbReference type="Proteomes" id="UP000663823">
    <property type="component" value="Unassembled WGS sequence"/>
</dbReference>
<keyword evidence="4" id="KW-1133">Transmembrane helix</keyword>
<evidence type="ECO:0000313" key="6">
    <source>
        <dbReference type="Proteomes" id="UP000663823"/>
    </source>
</evidence>
<sequence>MTVKTLHLAWNMIGNVGVRHLADALKCNTTLTTLNLASNNIFDDGIKDLADALTINTSVHYNYVSNTNTNVGKTGCQDKFNNNGTSISRVGSRDSDAICTKMIGKLSNGHKFTVRNVSSTGCPQDLESSVVVGNDTTVRISDLEIYCCNKKLCNQAINRYHIQSNILILSVFIINSMYFVHGFSNK</sequence>
<keyword evidence="4" id="KW-0812">Transmembrane</keyword>
<accession>A0A819CAG7</accession>
<dbReference type="PANTHER" id="PTHR24112:SF9">
    <property type="entry name" value="PROTEIN PHOSPHATASE 1 REGULATORY SUBUNIT 37"/>
    <property type="match status" value="1"/>
</dbReference>
<dbReference type="AlphaFoldDB" id="A0A819CAG7"/>
<gene>
    <name evidence="5" type="ORF">OTI717_LOCUS18472</name>
</gene>
<proteinExistence type="inferred from homology"/>
<comment type="caution">
    <text evidence="5">The sequence shown here is derived from an EMBL/GenBank/DDBJ whole genome shotgun (WGS) entry which is preliminary data.</text>
</comment>
<keyword evidence="1" id="KW-0433">Leucine-rich repeat</keyword>